<gene>
    <name evidence="2" type="ORF">OG563_26870</name>
</gene>
<sequence length="60" mass="6790">MADKLSYNVEEAAEATGLHPRRIYDAINDNKLGYLQVGRAKIITAVELQRWLNSHQPGRP</sequence>
<evidence type="ECO:0000313" key="2">
    <source>
        <dbReference type="EMBL" id="WUV42870.1"/>
    </source>
</evidence>
<dbReference type="InterPro" id="IPR010093">
    <property type="entry name" value="SinI_DNA-bd"/>
</dbReference>
<name>A0ABZ1YI28_9NOCA</name>
<dbReference type="Proteomes" id="UP001432062">
    <property type="component" value="Chromosome"/>
</dbReference>
<organism evidence="2 3">
    <name type="scientific">Nocardia vinacea</name>
    <dbReference type="NCBI Taxonomy" id="96468"/>
    <lineage>
        <taxon>Bacteria</taxon>
        <taxon>Bacillati</taxon>
        <taxon>Actinomycetota</taxon>
        <taxon>Actinomycetes</taxon>
        <taxon>Mycobacteriales</taxon>
        <taxon>Nocardiaceae</taxon>
        <taxon>Nocardia</taxon>
    </lineage>
</organism>
<proteinExistence type="predicted"/>
<protein>
    <submittedName>
        <fullName evidence="2">Helix-turn-helix domain-containing protein</fullName>
    </submittedName>
</protein>
<dbReference type="RefSeq" id="WP_329405488.1">
    <property type="nucleotide sequence ID" value="NZ_CP109441.1"/>
</dbReference>
<dbReference type="NCBIfam" id="TIGR01764">
    <property type="entry name" value="excise"/>
    <property type="match status" value="1"/>
</dbReference>
<dbReference type="InterPro" id="IPR041657">
    <property type="entry name" value="HTH_17"/>
</dbReference>
<evidence type="ECO:0000313" key="3">
    <source>
        <dbReference type="Proteomes" id="UP001432062"/>
    </source>
</evidence>
<dbReference type="Pfam" id="PF12728">
    <property type="entry name" value="HTH_17"/>
    <property type="match status" value="1"/>
</dbReference>
<evidence type="ECO:0000259" key="1">
    <source>
        <dbReference type="Pfam" id="PF12728"/>
    </source>
</evidence>
<reference evidence="2" key="1">
    <citation type="submission" date="2022-10" db="EMBL/GenBank/DDBJ databases">
        <title>The complete genomes of actinobacterial strains from the NBC collection.</title>
        <authorList>
            <person name="Joergensen T.S."/>
            <person name="Alvarez Arevalo M."/>
            <person name="Sterndorff E.B."/>
            <person name="Faurdal D."/>
            <person name="Vuksanovic O."/>
            <person name="Mourched A.-S."/>
            <person name="Charusanti P."/>
            <person name="Shaw S."/>
            <person name="Blin K."/>
            <person name="Weber T."/>
        </authorList>
    </citation>
    <scope>NUCLEOTIDE SEQUENCE</scope>
    <source>
        <strain evidence="2">NBC_01482</strain>
    </source>
</reference>
<feature type="domain" description="Helix-turn-helix" evidence="1">
    <location>
        <begin position="7"/>
        <end position="55"/>
    </location>
</feature>
<accession>A0ABZ1YI28</accession>
<dbReference type="EMBL" id="CP109441">
    <property type="protein sequence ID" value="WUV42870.1"/>
    <property type="molecule type" value="Genomic_DNA"/>
</dbReference>
<keyword evidence="3" id="KW-1185">Reference proteome</keyword>